<evidence type="ECO:0008006" key="4">
    <source>
        <dbReference type="Google" id="ProtNLM"/>
    </source>
</evidence>
<feature type="region of interest" description="Disordered" evidence="1">
    <location>
        <begin position="1"/>
        <end position="23"/>
    </location>
</feature>
<dbReference type="PATRIC" id="fig|199198.5.peg.1657"/>
<sequence>MVGGPGAAIPGVDSVQPTPKDSGKVDMEKEAFLQLLAAEGFGTVVEVEREAFGTLDSHAHNFEAMALVLHGSLVIHKSDGHFTYNSGDIFHLECNQPHSEVFGEHGVRYLVGRK</sequence>
<comment type="caution">
    <text evidence="2">The sequence shown here is derived from an EMBL/GenBank/DDBJ whole genome shotgun (WGS) entry which is preliminary data.</text>
</comment>
<protein>
    <recommendedName>
        <fullName evidence="4">Transcriptional regulator</fullName>
    </recommendedName>
</protein>
<dbReference type="SUPFAM" id="SSF51182">
    <property type="entry name" value="RmlC-like cupins"/>
    <property type="match status" value="1"/>
</dbReference>
<reference evidence="2 3" key="1">
    <citation type="submission" date="2015-09" db="EMBL/GenBank/DDBJ databases">
        <title>Genome announcement of multiple Pseudomonas syringae strains.</title>
        <authorList>
            <person name="Thakur S."/>
            <person name="Wang P.W."/>
            <person name="Gong Y."/>
            <person name="Weir B.S."/>
            <person name="Guttman D.S."/>
        </authorList>
    </citation>
    <scope>NUCLEOTIDE SEQUENCE [LARGE SCALE GENOMIC DNA]</scope>
    <source>
        <strain evidence="2 3">ICMP2802</strain>
    </source>
</reference>
<dbReference type="InterPro" id="IPR014710">
    <property type="entry name" value="RmlC-like_jellyroll"/>
</dbReference>
<organism evidence="2 3">
    <name type="scientific">Pseudomonas syringae pv. aceris</name>
    <dbReference type="NCBI Taxonomy" id="199198"/>
    <lineage>
        <taxon>Bacteria</taxon>
        <taxon>Pseudomonadati</taxon>
        <taxon>Pseudomonadota</taxon>
        <taxon>Gammaproteobacteria</taxon>
        <taxon>Pseudomonadales</taxon>
        <taxon>Pseudomonadaceae</taxon>
        <taxon>Pseudomonas</taxon>
        <taxon>Pseudomonas syringae</taxon>
    </lineage>
</organism>
<dbReference type="Proteomes" id="UP000050297">
    <property type="component" value="Unassembled WGS sequence"/>
</dbReference>
<accession>A0A0P9KB94</accession>
<dbReference type="AlphaFoldDB" id="A0A0P9KB94"/>
<evidence type="ECO:0000313" key="3">
    <source>
        <dbReference type="Proteomes" id="UP000050297"/>
    </source>
</evidence>
<proteinExistence type="predicted"/>
<name>A0A0P9KB94_PSESX</name>
<dbReference type="Gene3D" id="2.60.120.10">
    <property type="entry name" value="Jelly Rolls"/>
    <property type="match status" value="1"/>
</dbReference>
<evidence type="ECO:0000256" key="1">
    <source>
        <dbReference type="SAM" id="MobiDB-lite"/>
    </source>
</evidence>
<evidence type="ECO:0000313" key="2">
    <source>
        <dbReference type="EMBL" id="KPW26235.1"/>
    </source>
</evidence>
<dbReference type="EMBL" id="LJPM01000055">
    <property type="protein sequence ID" value="KPW26235.1"/>
    <property type="molecule type" value="Genomic_DNA"/>
</dbReference>
<dbReference type="InterPro" id="IPR011051">
    <property type="entry name" value="RmlC_Cupin_sf"/>
</dbReference>
<gene>
    <name evidence="2" type="ORF">ALO91_01148</name>
</gene>